<dbReference type="EMBL" id="JAAARO010000018">
    <property type="protein sequence ID" value="KAF5731600.1"/>
    <property type="molecule type" value="Genomic_DNA"/>
</dbReference>
<dbReference type="GO" id="GO:0016020">
    <property type="term" value="C:membrane"/>
    <property type="evidence" value="ECO:0007669"/>
    <property type="project" value="UniProtKB-SubCell"/>
</dbReference>
<evidence type="ECO:0000256" key="3">
    <source>
        <dbReference type="ARBA" id="ARBA00006483"/>
    </source>
</evidence>
<keyword evidence="5 7" id="KW-1133">Transmembrane helix</keyword>
<gene>
    <name evidence="9" type="ORF">HS088_TW18G00281</name>
</gene>
<dbReference type="GO" id="GO:0016192">
    <property type="term" value="P:vesicle-mediated transport"/>
    <property type="evidence" value="ECO:0007669"/>
    <property type="project" value="UniProtKB-ARBA"/>
</dbReference>
<evidence type="ECO:0000256" key="5">
    <source>
        <dbReference type="ARBA" id="ARBA00022989"/>
    </source>
</evidence>
<dbReference type="InParanoid" id="A0A7J7CBZ3"/>
<organism evidence="9 10">
    <name type="scientific">Tripterygium wilfordii</name>
    <name type="common">Thunder God vine</name>
    <dbReference type="NCBI Taxonomy" id="458696"/>
    <lineage>
        <taxon>Eukaryota</taxon>
        <taxon>Viridiplantae</taxon>
        <taxon>Streptophyta</taxon>
        <taxon>Embryophyta</taxon>
        <taxon>Tracheophyta</taxon>
        <taxon>Spermatophyta</taxon>
        <taxon>Magnoliopsida</taxon>
        <taxon>eudicotyledons</taxon>
        <taxon>Gunneridae</taxon>
        <taxon>Pentapetalae</taxon>
        <taxon>rosids</taxon>
        <taxon>fabids</taxon>
        <taxon>Celastrales</taxon>
        <taxon>Celastraceae</taxon>
        <taxon>Tripterygium</taxon>
    </lineage>
</organism>
<keyword evidence="4 7" id="KW-0812">Transmembrane</keyword>
<comment type="subcellular location">
    <subcellularLocation>
        <location evidence="2">Endomembrane system</location>
        <topology evidence="2">Multi-pass membrane protein</topology>
    </subcellularLocation>
    <subcellularLocation>
        <location evidence="7">Membrane</location>
        <topology evidence="7">Multi-pass membrane protein</topology>
    </subcellularLocation>
</comment>
<dbReference type="PANTHER" id="PTHR38519:SF3">
    <property type="entry name" value="PRA1 FAMILY PROTEIN"/>
    <property type="match status" value="1"/>
</dbReference>
<evidence type="ECO:0000256" key="2">
    <source>
        <dbReference type="ARBA" id="ARBA00004127"/>
    </source>
</evidence>
<feature type="transmembrane region" description="Helical" evidence="7">
    <location>
        <begin position="138"/>
        <end position="158"/>
    </location>
</feature>
<dbReference type="GO" id="GO:0005783">
    <property type="term" value="C:endoplasmic reticulum"/>
    <property type="evidence" value="ECO:0007669"/>
    <property type="project" value="UniProtKB-ARBA"/>
</dbReference>
<evidence type="ECO:0000256" key="4">
    <source>
        <dbReference type="ARBA" id="ARBA00022692"/>
    </source>
</evidence>
<evidence type="ECO:0000256" key="8">
    <source>
        <dbReference type="SAM" id="MobiDB-lite"/>
    </source>
</evidence>
<feature type="transmembrane region" description="Helical" evidence="7">
    <location>
        <begin position="112"/>
        <end position="132"/>
    </location>
</feature>
<keyword evidence="6 7" id="KW-0472">Membrane</keyword>
<dbReference type="InterPro" id="IPR004895">
    <property type="entry name" value="Prenylated_rab_accept_PRA1"/>
</dbReference>
<protein>
    <recommendedName>
        <fullName evidence="7">PRA1 family protein</fullName>
    </recommendedName>
</protein>
<evidence type="ECO:0000313" key="10">
    <source>
        <dbReference type="Proteomes" id="UP000593562"/>
    </source>
</evidence>
<evidence type="ECO:0000256" key="1">
    <source>
        <dbReference type="ARBA" id="ARBA00002501"/>
    </source>
</evidence>
<accession>A0A7J7CBZ3</accession>
<comment type="function">
    <text evidence="1 7">May be involved in both secretory and endocytic intracellular trafficking in the endosomal/prevacuolar compartments.</text>
</comment>
<dbReference type="OrthoDB" id="690149at2759"/>
<feature type="transmembrane region" description="Helical" evidence="7">
    <location>
        <begin position="59"/>
        <end position="76"/>
    </location>
</feature>
<evidence type="ECO:0000313" key="9">
    <source>
        <dbReference type="EMBL" id="KAF5731600.1"/>
    </source>
</evidence>
<name>A0A7J7CBZ3_TRIWF</name>
<feature type="transmembrane region" description="Helical" evidence="7">
    <location>
        <begin position="82"/>
        <end position="100"/>
    </location>
</feature>
<reference evidence="9 10" key="1">
    <citation type="journal article" date="2020" name="Nat. Commun.">
        <title>Genome of Tripterygium wilfordii and identification of cytochrome P450 involved in triptolide biosynthesis.</title>
        <authorList>
            <person name="Tu L."/>
            <person name="Su P."/>
            <person name="Zhang Z."/>
            <person name="Gao L."/>
            <person name="Wang J."/>
            <person name="Hu T."/>
            <person name="Zhou J."/>
            <person name="Zhang Y."/>
            <person name="Zhao Y."/>
            <person name="Liu Y."/>
            <person name="Song Y."/>
            <person name="Tong Y."/>
            <person name="Lu Y."/>
            <person name="Yang J."/>
            <person name="Xu C."/>
            <person name="Jia M."/>
            <person name="Peters R.J."/>
            <person name="Huang L."/>
            <person name="Gao W."/>
        </authorList>
    </citation>
    <scope>NUCLEOTIDE SEQUENCE [LARGE SCALE GENOMIC DNA]</scope>
    <source>
        <strain evidence="10">cv. XIE 37</strain>
        <tissue evidence="9">Leaf</tissue>
    </source>
</reference>
<dbReference type="Proteomes" id="UP000593562">
    <property type="component" value="Unassembled WGS sequence"/>
</dbReference>
<evidence type="ECO:0000256" key="6">
    <source>
        <dbReference type="ARBA" id="ARBA00023136"/>
    </source>
</evidence>
<dbReference type="AlphaFoldDB" id="A0A7J7CBZ3"/>
<dbReference type="Pfam" id="PF03208">
    <property type="entry name" value="PRA1"/>
    <property type="match status" value="1"/>
</dbReference>
<keyword evidence="10" id="KW-1185">Reference proteome</keyword>
<comment type="caution">
    <text evidence="9">The sequence shown here is derived from an EMBL/GenBank/DDBJ whole genome shotgun (WGS) entry which is preliminary data.</text>
</comment>
<comment type="similarity">
    <text evidence="3 7">Belongs to the PRA1 family.</text>
</comment>
<proteinExistence type="inferred from homology"/>
<keyword evidence="7" id="KW-0813">Transport</keyword>
<sequence length="205" mass="22181">MANYGATQRPHLNSTPPSDHDFDDSTGKQRKEFRFVCPFNIPSTPEAAAIRIIKNLHHFGLYYSLFVWIVLFITLIPKRKVSLIYLVIMTYVTTVYVLLIRALPSASFLHKIIGRGVVLPLIGLGTMVELILTEAGLHLLICLAATMPIVLVHAVLWVRDDVVVGVEVEVEVDGGGGGGGGGEELVAFVQKSDTPGVAGGSESMV</sequence>
<dbReference type="PANTHER" id="PTHR38519">
    <property type="entry name" value="PRA1 FAMILY PROTEIN"/>
    <property type="match status" value="1"/>
</dbReference>
<evidence type="ECO:0000256" key="7">
    <source>
        <dbReference type="RuleBase" id="RU363107"/>
    </source>
</evidence>
<feature type="region of interest" description="Disordered" evidence="8">
    <location>
        <begin position="1"/>
        <end position="26"/>
    </location>
</feature>